<evidence type="ECO:0000313" key="1">
    <source>
        <dbReference type="EMBL" id="CNH81193.1"/>
    </source>
</evidence>
<accession>A0A0T9PTB3</accession>
<dbReference type="Proteomes" id="UP000045840">
    <property type="component" value="Unassembled WGS sequence"/>
</dbReference>
<protein>
    <submittedName>
        <fullName evidence="1">Uncharacterized protein</fullName>
    </submittedName>
</protein>
<dbReference type="EMBL" id="CQAZ01000017">
    <property type="protein sequence ID" value="CNH81193.1"/>
    <property type="molecule type" value="Genomic_DNA"/>
</dbReference>
<sequence length="55" mass="6740">MRLIRIKQWWLETTQAIDLSGEPIAFRFNWLIFVHIDNIEEVHARSQMLEEVRRC</sequence>
<gene>
    <name evidence="1" type="ORF">ERS008529_02187</name>
</gene>
<dbReference type="AlphaFoldDB" id="A0A0T9PTB3"/>
<proteinExistence type="predicted"/>
<organism evidence="1 2">
    <name type="scientific">Yersinia pekkanenii</name>
    <dbReference type="NCBI Taxonomy" id="1288385"/>
    <lineage>
        <taxon>Bacteria</taxon>
        <taxon>Pseudomonadati</taxon>
        <taxon>Pseudomonadota</taxon>
        <taxon>Gammaproteobacteria</taxon>
        <taxon>Enterobacterales</taxon>
        <taxon>Yersiniaceae</taxon>
        <taxon>Yersinia</taxon>
    </lineage>
</organism>
<evidence type="ECO:0000313" key="2">
    <source>
        <dbReference type="Proteomes" id="UP000045840"/>
    </source>
</evidence>
<reference evidence="2" key="1">
    <citation type="submission" date="2015-03" db="EMBL/GenBank/DDBJ databases">
        <authorList>
            <consortium name="Pathogen Informatics"/>
        </authorList>
    </citation>
    <scope>NUCLEOTIDE SEQUENCE [LARGE SCALE GENOMIC DNA]</scope>
    <source>
        <strain evidence="2">A125KOH2</strain>
    </source>
</reference>
<name>A0A0T9PTB3_9GAMM</name>